<evidence type="ECO:0000313" key="2">
    <source>
        <dbReference type="EnsemblMetazoa" id="ACOM026246-PA.1"/>
    </source>
</evidence>
<evidence type="ECO:0000256" key="1">
    <source>
        <dbReference type="SAM" id="MobiDB-lite"/>
    </source>
</evidence>
<feature type="compositionally biased region" description="Basic and acidic residues" evidence="1">
    <location>
        <begin position="1"/>
        <end position="15"/>
    </location>
</feature>
<organism evidence="2">
    <name type="scientific">Anopheles coluzzii</name>
    <name type="common">African malaria mosquito</name>
    <dbReference type="NCBI Taxonomy" id="1518534"/>
    <lineage>
        <taxon>Eukaryota</taxon>
        <taxon>Metazoa</taxon>
        <taxon>Ecdysozoa</taxon>
        <taxon>Arthropoda</taxon>
        <taxon>Hexapoda</taxon>
        <taxon>Insecta</taxon>
        <taxon>Pterygota</taxon>
        <taxon>Neoptera</taxon>
        <taxon>Endopterygota</taxon>
        <taxon>Diptera</taxon>
        <taxon>Nematocera</taxon>
        <taxon>Culicoidea</taxon>
        <taxon>Culicidae</taxon>
        <taxon>Anophelinae</taxon>
        <taxon>Anopheles</taxon>
    </lineage>
</organism>
<name>A0A8W7P5F6_ANOCL</name>
<dbReference type="Proteomes" id="UP000075882">
    <property type="component" value="Unassembled WGS sequence"/>
</dbReference>
<dbReference type="EnsemblMetazoa" id="ACOM026246-RA">
    <property type="protein sequence ID" value="ACOM026246-PA.1"/>
    <property type="gene ID" value="ACOM026246"/>
</dbReference>
<accession>A0A8W7P5F6</accession>
<feature type="region of interest" description="Disordered" evidence="1">
    <location>
        <begin position="1"/>
        <end position="25"/>
    </location>
</feature>
<dbReference type="AlphaFoldDB" id="A0A8W7P5F6"/>
<reference evidence="2" key="1">
    <citation type="submission" date="2022-08" db="UniProtKB">
        <authorList>
            <consortium name="EnsemblMetazoa"/>
        </authorList>
    </citation>
    <scope>IDENTIFICATION</scope>
</reference>
<proteinExistence type="predicted"/>
<protein>
    <submittedName>
        <fullName evidence="2">Uncharacterized protein</fullName>
    </submittedName>
</protein>
<sequence>MAGKKSPSEQEEFHTHPCHPIPGGSYQIHITNRFERDRHLGLAFWSTVRNGTVEWPAGSQAKATLFPETAGGYQASNQKGTQTGKFSKIVQSISNRFEIKRTHPDPEGKEENLSS</sequence>